<dbReference type="Pfam" id="PF19054">
    <property type="entry name" value="DUF5753"/>
    <property type="match status" value="1"/>
</dbReference>
<dbReference type="CDD" id="cd00093">
    <property type="entry name" value="HTH_XRE"/>
    <property type="match status" value="1"/>
</dbReference>
<evidence type="ECO:0000313" key="2">
    <source>
        <dbReference type="EMBL" id="MFC3761110.1"/>
    </source>
</evidence>
<proteinExistence type="predicted"/>
<dbReference type="RefSeq" id="WP_307782352.1">
    <property type="nucleotide sequence ID" value="NZ_JAFBCM010000001.1"/>
</dbReference>
<dbReference type="SUPFAM" id="SSF47413">
    <property type="entry name" value="lambda repressor-like DNA-binding domains"/>
    <property type="match status" value="1"/>
</dbReference>
<dbReference type="PROSITE" id="PS50943">
    <property type="entry name" value="HTH_CROC1"/>
    <property type="match status" value="1"/>
</dbReference>
<organism evidence="2 3">
    <name type="scientific">Tenggerimyces flavus</name>
    <dbReference type="NCBI Taxonomy" id="1708749"/>
    <lineage>
        <taxon>Bacteria</taxon>
        <taxon>Bacillati</taxon>
        <taxon>Actinomycetota</taxon>
        <taxon>Actinomycetes</taxon>
        <taxon>Propionibacteriales</taxon>
        <taxon>Nocardioidaceae</taxon>
        <taxon>Tenggerimyces</taxon>
    </lineage>
</organism>
<evidence type="ECO:0000313" key="3">
    <source>
        <dbReference type="Proteomes" id="UP001595699"/>
    </source>
</evidence>
<protein>
    <submittedName>
        <fullName evidence="2">Helix-turn-helix transcriptional regulator</fullName>
    </submittedName>
</protein>
<dbReference type="Pfam" id="PF13560">
    <property type="entry name" value="HTH_31"/>
    <property type="match status" value="1"/>
</dbReference>
<dbReference type="InterPro" id="IPR001387">
    <property type="entry name" value="Cro/C1-type_HTH"/>
</dbReference>
<comment type="caution">
    <text evidence="2">The sequence shown here is derived from an EMBL/GenBank/DDBJ whole genome shotgun (WGS) entry which is preliminary data.</text>
</comment>
<sequence length="284" mass="31956">MSSFQRTREALGNRLREMRLDAHLTGRQLAAGAGWTPSKISKIEAGNQTPSDLDLETWARLCERTNLIPELVASLRSLEQQYVEHRRMYRPGLHVRQRRIADIESQTALTQNFEPCFVPGLLQTAEYARYRFLEGDEGDVDRGVPRSTEELDAAIAARMERQQLLYRPGKKYHFVMTEAVLRYLVCPPDAMAGQLGQLVSMTTLQTIRLGVIPFGKPLSVGPLHGFYLYDDTMVVVELFTAVLNITQPEEIAAYQRTFKHLADAAVYGSDARKVLTGALNELAS</sequence>
<dbReference type="InterPro" id="IPR043917">
    <property type="entry name" value="DUF5753"/>
</dbReference>
<evidence type="ECO:0000259" key="1">
    <source>
        <dbReference type="PROSITE" id="PS50943"/>
    </source>
</evidence>
<dbReference type="SMART" id="SM00530">
    <property type="entry name" value="HTH_XRE"/>
    <property type="match status" value="1"/>
</dbReference>
<dbReference type="EMBL" id="JBHRZH010000006">
    <property type="protein sequence ID" value="MFC3761110.1"/>
    <property type="molecule type" value="Genomic_DNA"/>
</dbReference>
<accession>A0ABV7YAT2</accession>
<name>A0ABV7YAT2_9ACTN</name>
<gene>
    <name evidence="2" type="ORF">ACFOUW_09685</name>
</gene>
<keyword evidence="3" id="KW-1185">Reference proteome</keyword>
<dbReference type="InterPro" id="IPR010982">
    <property type="entry name" value="Lambda_DNA-bd_dom_sf"/>
</dbReference>
<feature type="domain" description="HTH cro/C1-type" evidence="1">
    <location>
        <begin position="15"/>
        <end position="71"/>
    </location>
</feature>
<dbReference type="Gene3D" id="1.10.260.40">
    <property type="entry name" value="lambda repressor-like DNA-binding domains"/>
    <property type="match status" value="1"/>
</dbReference>
<reference evidence="3" key="1">
    <citation type="journal article" date="2019" name="Int. J. Syst. Evol. Microbiol.">
        <title>The Global Catalogue of Microorganisms (GCM) 10K type strain sequencing project: providing services to taxonomists for standard genome sequencing and annotation.</title>
        <authorList>
            <consortium name="The Broad Institute Genomics Platform"/>
            <consortium name="The Broad Institute Genome Sequencing Center for Infectious Disease"/>
            <person name="Wu L."/>
            <person name="Ma J."/>
        </authorList>
    </citation>
    <scope>NUCLEOTIDE SEQUENCE [LARGE SCALE GENOMIC DNA]</scope>
    <source>
        <strain evidence="3">CGMCC 4.7241</strain>
    </source>
</reference>
<dbReference type="Proteomes" id="UP001595699">
    <property type="component" value="Unassembled WGS sequence"/>
</dbReference>